<dbReference type="Pfam" id="PF09728">
    <property type="entry name" value="Taxilin"/>
    <property type="match status" value="1"/>
</dbReference>
<evidence type="ECO:0000313" key="4">
    <source>
        <dbReference type="Proteomes" id="UP001583280"/>
    </source>
</evidence>
<evidence type="ECO:0000256" key="2">
    <source>
        <dbReference type="SAM" id="MobiDB-lite"/>
    </source>
</evidence>
<evidence type="ECO:0008006" key="5">
    <source>
        <dbReference type="Google" id="ProtNLM"/>
    </source>
</evidence>
<feature type="compositionally biased region" description="Polar residues" evidence="2">
    <location>
        <begin position="444"/>
        <end position="455"/>
    </location>
</feature>
<dbReference type="EMBL" id="JAWDJO010000067">
    <property type="protein sequence ID" value="KAL1895786.1"/>
    <property type="molecule type" value="Genomic_DNA"/>
</dbReference>
<comment type="similarity">
    <text evidence="1">Belongs to the taxilin family.</text>
</comment>
<protein>
    <recommendedName>
        <fullName evidence="5">Alpha-taxilin</fullName>
    </recommendedName>
</protein>
<gene>
    <name evidence="3" type="ORF">Cpir12675_003064</name>
</gene>
<feature type="region of interest" description="Disordered" evidence="2">
    <location>
        <begin position="306"/>
        <end position="455"/>
    </location>
</feature>
<dbReference type="Proteomes" id="UP001583280">
    <property type="component" value="Unassembled WGS sequence"/>
</dbReference>
<comment type="caution">
    <text evidence="3">The sequence shown here is derived from an EMBL/GenBank/DDBJ whole genome shotgun (WGS) entry which is preliminary data.</text>
</comment>
<feature type="region of interest" description="Disordered" evidence="2">
    <location>
        <begin position="1"/>
        <end position="30"/>
    </location>
</feature>
<reference evidence="3 4" key="1">
    <citation type="journal article" date="2024" name="IMA Fungus">
        <title>IMA Genome - F19 : A genome assembly and annotation guide to empower mycologists, including annotated draft genome sequences of Ceratocystis pirilliformis, Diaporthe australafricana, Fusarium ophioides, Paecilomyces lecythidis, and Sporothrix stenoceras.</title>
        <authorList>
            <person name="Aylward J."/>
            <person name="Wilson A.M."/>
            <person name="Visagie C.M."/>
            <person name="Spraker J."/>
            <person name="Barnes I."/>
            <person name="Buitendag C."/>
            <person name="Ceriani C."/>
            <person name="Del Mar Angel L."/>
            <person name="du Plessis D."/>
            <person name="Fuchs T."/>
            <person name="Gasser K."/>
            <person name="Kramer D."/>
            <person name="Li W."/>
            <person name="Munsamy K."/>
            <person name="Piso A."/>
            <person name="Price J.L."/>
            <person name="Sonnekus B."/>
            <person name="Thomas C."/>
            <person name="van der Nest A."/>
            <person name="van Dijk A."/>
            <person name="van Heerden A."/>
            <person name="van Vuuren N."/>
            <person name="Yilmaz N."/>
            <person name="Duong T.A."/>
            <person name="van der Merwe N.A."/>
            <person name="Wingfield M.J."/>
            <person name="Wingfield B.D."/>
        </authorList>
    </citation>
    <scope>NUCLEOTIDE SEQUENCE [LARGE SCALE GENOMIC DNA]</scope>
    <source>
        <strain evidence="3 4">CMW 12675</strain>
    </source>
</reference>
<evidence type="ECO:0000256" key="1">
    <source>
        <dbReference type="ARBA" id="ARBA00009550"/>
    </source>
</evidence>
<feature type="compositionally biased region" description="Acidic residues" evidence="2">
    <location>
        <begin position="388"/>
        <end position="399"/>
    </location>
</feature>
<name>A0ABR3Z578_9PEZI</name>
<keyword evidence="4" id="KW-1185">Reference proteome</keyword>
<sequence length="455" mass="52160">MSSTNGYDAGSATRKGKNKKPIDPNDSTSRLLEAKINQLEREAASDKDQEAEIEREVKRANRDLVQQISKLDELHKIDLLLRRASELMADLRRMEKENMKNKKRGDALQKDKDAKMTELGRTNQLKEKLEKLCRELQKDNNKLKNENKTLQDNLARTTKAHDLRMESVLGKLEGYQKEKDNPRQEVIDVSMEELFRQRFKTLIEQYELRDLHFQAQLRTKELEVQYNMVRFEAQKRIAEDEVAKGRQLQSQVQGLSSSDAELRSQVNRYAEKFKQVEDTLTNSNELFSTFRKEIEDMSKRNRVLERENKNLKRKQRVSDESLIQMAGEREDWRAQASSSKHKTGSGPESASHPNVNGIEICPSDQTNGSRNGEGHSHHHHHHHHEPDENSEDSTVDNSDDGYHTSDAESDTMDYPGMTNTSPPAQCASERPTYGPERPPGLSTAPRNTPLSASKS</sequence>
<proteinExistence type="inferred from homology"/>
<dbReference type="InterPro" id="IPR026183">
    <property type="entry name" value="Taxilin_fam"/>
</dbReference>
<dbReference type="PANTHER" id="PTHR16127">
    <property type="entry name" value="TAXILIN"/>
    <property type="match status" value="1"/>
</dbReference>
<dbReference type="PANTHER" id="PTHR16127:SF13">
    <property type="entry name" value="GH01188P"/>
    <property type="match status" value="1"/>
</dbReference>
<evidence type="ECO:0000313" key="3">
    <source>
        <dbReference type="EMBL" id="KAL1895786.1"/>
    </source>
</evidence>
<organism evidence="3 4">
    <name type="scientific">Ceratocystis pirilliformis</name>
    <dbReference type="NCBI Taxonomy" id="259994"/>
    <lineage>
        <taxon>Eukaryota</taxon>
        <taxon>Fungi</taxon>
        <taxon>Dikarya</taxon>
        <taxon>Ascomycota</taxon>
        <taxon>Pezizomycotina</taxon>
        <taxon>Sordariomycetes</taxon>
        <taxon>Hypocreomycetidae</taxon>
        <taxon>Microascales</taxon>
        <taxon>Ceratocystidaceae</taxon>
        <taxon>Ceratocystis</taxon>
    </lineage>
</organism>
<accession>A0ABR3Z578</accession>